<evidence type="ECO:0000256" key="1">
    <source>
        <dbReference type="ARBA" id="ARBA00022723"/>
    </source>
</evidence>
<dbReference type="InterPro" id="IPR026992">
    <property type="entry name" value="DIOX_N"/>
</dbReference>
<dbReference type="InterPro" id="IPR027443">
    <property type="entry name" value="IPNS-like_sf"/>
</dbReference>
<dbReference type="Pfam" id="PF14226">
    <property type="entry name" value="DIOX_N"/>
    <property type="match status" value="1"/>
</dbReference>
<dbReference type="InterPro" id="IPR050231">
    <property type="entry name" value="Iron_ascorbate_oxido_reductase"/>
</dbReference>
<dbReference type="InterPro" id="IPR005123">
    <property type="entry name" value="Oxoglu/Fe-dep_dioxygenase_dom"/>
</dbReference>
<keyword evidence="1 3" id="KW-0479">Metal-binding</keyword>
<accession>A0ABP0XZD0</accession>
<dbReference type="Gene3D" id="2.60.120.330">
    <property type="entry name" value="B-lactam Antibiotic, Isopenicillin N Synthase, Chain"/>
    <property type="match status" value="1"/>
</dbReference>
<organism evidence="5 6">
    <name type="scientific">Citrullus colocynthis</name>
    <name type="common">colocynth</name>
    <dbReference type="NCBI Taxonomy" id="252529"/>
    <lineage>
        <taxon>Eukaryota</taxon>
        <taxon>Viridiplantae</taxon>
        <taxon>Streptophyta</taxon>
        <taxon>Embryophyta</taxon>
        <taxon>Tracheophyta</taxon>
        <taxon>Spermatophyta</taxon>
        <taxon>Magnoliopsida</taxon>
        <taxon>eudicotyledons</taxon>
        <taxon>Gunneridae</taxon>
        <taxon>Pentapetalae</taxon>
        <taxon>rosids</taxon>
        <taxon>fabids</taxon>
        <taxon>Cucurbitales</taxon>
        <taxon>Cucurbitaceae</taxon>
        <taxon>Benincaseae</taxon>
        <taxon>Citrullus</taxon>
    </lineage>
</organism>
<gene>
    <name evidence="5" type="ORF">CITCOLO1_LOCUS3744</name>
</gene>
<keyword evidence="3" id="KW-0560">Oxidoreductase</keyword>
<proteinExistence type="inferred from homology"/>
<protein>
    <recommendedName>
        <fullName evidence="4">Fe2OG dioxygenase domain-containing protein</fullName>
    </recommendedName>
</protein>
<sequence>MGGSEIPIVKFCSENLKSGMKEWVFTREKVREALEEYGCFVALYDTVSMELSSNMLGSLKQLFDVPLERKIQNVSEKPYHGYFGQNPLMPIHESMGIEHPILPTNIHSFTNLMWPSRGNKPFCENVMTYAKLVSKLDERVKNMVFESYGVENQLKSHMESTKYLLRMIKYRVPKEKEMNLGAFPHTDKSFLTILHQNEVNGLQIKTRDNKWLQYHPSSSSSTSSFIVMAGDAFFAWSNGRIYSPPHRVIMNGNRERYSVGLFSFNDGIIQIPKELVDDKHPQQFKPFDHQDYLRFYRTERGQNSPCAIKAYCGIGNAGFVDTDTRSALLLH</sequence>
<evidence type="ECO:0000313" key="5">
    <source>
        <dbReference type="EMBL" id="CAK9312068.1"/>
    </source>
</evidence>
<dbReference type="PANTHER" id="PTHR47990">
    <property type="entry name" value="2-OXOGLUTARATE (2OG) AND FE(II)-DEPENDENT OXYGENASE SUPERFAMILY PROTEIN-RELATED"/>
    <property type="match status" value="1"/>
</dbReference>
<evidence type="ECO:0000313" key="6">
    <source>
        <dbReference type="Proteomes" id="UP001642487"/>
    </source>
</evidence>
<evidence type="ECO:0000256" key="2">
    <source>
        <dbReference type="ARBA" id="ARBA00023004"/>
    </source>
</evidence>
<keyword evidence="6" id="KW-1185">Reference proteome</keyword>
<evidence type="ECO:0000256" key="3">
    <source>
        <dbReference type="RuleBase" id="RU003682"/>
    </source>
</evidence>
<evidence type="ECO:0000259" key="4">
    <source>
        <dbReference type="PROSITE" id="PS51471"/>
    </source>
</evidence>
<dbReference type="InterPro" id="IPR044861">
    <property type="entry name" value="IPNS-like_FE2OG_OXY"/>
</dbReference>
<keyword evidence="2 3" id="KW-0408">Iron</keyword>
<dbReference type="EMBL" id="OZ021744">
    <property type="protein sequence ID" value="CAK9312068.1"/>
    <property type="molecule type" value="Genomic_DNA"/>
</dbReference>
<dbReference type="Proteomes" id="UP001642487">
    <property type="component" value="Chromosome 10"/>
</dbReference>
<feature type="domain" description="Fe2OG dioxygenase" evidence="4">
    <location>
        <begin position="161"/>
        <end position="267"/>
    </location>
</feature>
<comment type="similarity">
    <text evidence="3">Belongs to the iron/ascorbate-dependent oxidoreductase family.</text>
</comment>
<reference evidence="5 6" key="1">
    <citation type="submission" date="2024-03" db="EMBL/GenBank/DDBJ databases">
        <authorList>
            <person name="Gkanogiannis A."/>
            <person name="Becerra Lopez-Lavalle L."/>
        </authorList>
    </citation>
    <scope>NUCLEOTIDE SEQUENCE [LARGE SCALE GENOMIC DNA]</scope>
</reference>
<dbReference type="PROSITE" id="PS51471">
    <property type="entry name" value="FE2OG_OXY"/>
    <property type="match status" value="1"/>
</dbReference>
<dbReference type="SUPFAM" id="SSF51197">
    <property type="entry name" value="Clavaminate synthase-like"/>
    <property type="match status" value="1"/>
</dbReference>
<dbReference type="Pfam" id="PF03171">
    <property type="entry name" value="2OG-FeII_Oxy"/>
    <property type="match status" value="1"/>
</dbReference>
<name>A0ABP0XZD0_9ROSI</name>